<organism evidence="2 3">
    <name type="scientific">Reinekea thalattae</name>
    <dbReference type="NCBI Taxonomy" id="2593301"/>
    <lineage>
        <taxon>Bacteria</taxon>
        <taxon>Pseudomonadati</taxon>
        <taxon>Pseudomonadota</taxon>
        <taxon>Gammaproteobacteria</taxon>
        <taxon>Oceanospirillales</taxon>
        <taxon>Saccharospirillaceae</taxon>
        <taxon>Reinekea</taxon>
    </lineage>
</organism>
<feature type="chain" id="PRO_5022778050" description="YbhB/YbcL family Raf kinase inhibitor-like protein" evidence="1">
    <location>
        <begin position="21"/>
        <end position="165"/>
    </location>
</feature>
<feature type="signal peptide" evidence="1">
    <location>
        <begin position="1"/>
        <end position="20"/>
    </location>
</feature>
<proteinExistence type="predicted"/>
<evidence type="ECO:0000313" key="3">
    <source>
        <dbReference type="Proteomes" id="UP000321764"/>
    </source>
</evidence>
<evidence type="ECO:0000313" key="2">
    <source>
        <dbReference type="EMBL" id="TXR53979.1"/>
    </source>
</evidence>
<name>A0A5C8Z9M0_9GAMM</name>
<accession>A0A5C8Z9M0</accession>
<keyword evidence="3" id="KW-1185">Reference proteome</keyword>
<dbReference type="InterPro" id="IPR008914">
    <property type="entry name" value="PEBP"/>
</dbReference>
<dbReference type="Pfam" id="PF01161">
    <property type="entry name" value="PBP"/>
    <property type="match status" value="1"/>
</dbReference>
<dbReference type="EMBL" id="VKAD01000001">
    <property type="protein sequence ID" value="TXR53979.1"/>
    <property type="molecule type" value="Genomic_DNA"/>
</dbReference>
<evidence type="ECO:0000256" key="1">
    <source>
        <dbReference type="SAM" id="SignalP"/>
    </source>
</evidence>
<sequence length="165" mass="17905">MKNKLLLTVLAMLFSGSALALEVKVADKAWDGMMVPEGQQCQKFGGDSPMTPKLKIKGIPKGSDSLLLEYSDRDSERMNNGGHGRMQFALKANAKKVTVPSVPGHSYELPKGFTMVEAHRGPGWDKEGAYMPPCSGGNDHAYYVTVKSLQGDKVLAETVVELGKY</sequence>
<dbReference type="Gene3D" id="3.90.280.10">
    <property type="entry name" value="PEBP-like"/>
    <property type="match status" value="1"/>
</dbReference>
<reference evidence="2 3" key="1">
    <citation type="submission" date="2019-07" db="EMBL/GenBank/DDBJ databases">
        <title>Reinekea sp. strain SSH23 genome sequencing and assembly.</title>
        <authorList>
            <person name="Kim I."/>
        </authorList>
    </citation>
    <scope>NUCLEOTIDE SEQUENCE [LARGE SCALE GENOMIC DNA]</scope>
    <source>
        <strain evidence="2 3">SSH23</strain>
    </source>
</reference>
<dbReference type="AlphaFoldDB" id="A0A5C8Z9M0"/>
<dbReference type="OrthoDB" id="5365502at2"/>
<dbReference type="RefSeq" id="WP_147713379.1">
    <property type="nucleotide sequence ID" value="NZ_VKAD01000001.1"/>
</dbReference>
<keyword evidence="1" id="KW-0732">Signal</keyword>
<dbReference type="Proteomes" id="UP000321764">
    <property type="component" value="Unassembled WGS sequence"/>
</dbReference>
<comment type="caution">
    <text evidence="2">The sequence shown here is derived from an EMBL/GenBank/DDBJ whole genome shotgun (WGS) entry which is preliminary data.</text>
</comment>
<evidence type="ECO:0008006" key="4">
    <source>
        <dbReference type="Google" id="ProtNLM"/>
    </source>
</evidence>
<dbReference type="InterPro" id="IPR036610">
    <property type="entry name" value="PEBP-like_sf"/>
</dbReference>
<protein>
    <recommendedName>
        <fullName evidence="4">YbhB/YbcL family Raf kinase inhibitor-like protein</fullName>
    </recommendedName>
</protein>
<gene>
    <name evidence="2" type="ORF">FME95_05365</name>
</gene>